<evidence type="ECO:0000256" key="2">
    <source>
        <dbReference type="ARBA" id="ARBA00023163"/>
    </source>
</evidence>
<gene>
    <name evidence="5" type="primary">acpB</name>
    <name evidence="5" type="ORF">BW727_100226</name>
</gene>
<feature type="domain" description="Helix-turn-helix type 11" evidence="4">
    <location>
        <begin position="11"/>
        <end position="52"/>
    </location>
</feature>
<dbReference type="SUPFAM" id="SSF46785">
    <property type="entry name" value="Winged helix' DNA-binding domain"/>
    <property type="match status" value="1"/>
</dbReference>
<dbReference type="KEGG" id="jda:BW727_100226"/>
<dbReference type="InterPro" id="IPR036388">
    <property type="entry name" value="WH-like_DNA-bd_sf"/>
</dbReference>
<keyword evidence="1" id="KW-0805">Transcription regulation</keyword>
<dbReference type="PANTHER" id="PTHR30185:SF18">
    <property type="entry name" value="TRANSCRIPTIONAL REGULATOR MTLR"/>
    <property type="match status" value="1"/>
</dbReference>
<keyword evidence="6" id="KW-1185">Reference proteome</keyword>
<dbReference type="STRING" id="708126.BW727_100226"/>
<dbReference type="EMBL" id="CP019728">
    <property type="protein sequence ID" value="AQS52634.1"/>
    <property type="molecule type" value="Genomic_DNA"/>
</dbReference>
<dbReference type="InterPro" id="IPR050661">
    <property type="entry name" value="BglG_antiterminators"/>
</dbReference>
<sequence>MFSLISDKDKRKFKILSYLFQANEPVTIAFLAKETSSSVRTVQYDLNELKITINDLGGEIKSSPNGISLNLPFHVGMDYFQRQLYKTSPGFNLLELIFFNETYYDDELAELLFTSSATLCRLIAKVRLALNEYGLDLSSQPFKVVGNEMLIRNFYATYFAEAYNINEWPFPDVSRKFLTSCINSVIDYHELSDNLYEFHKFRFRHAVEISRAKKGYFIEEVFIESTETRQSQYSAFMLESKEISQRLNLSHEELTIYFSQIINWKFYFSLPFLKERIQSNPVAARRYHDFLETITFLTEIFQIPKRDHTYLIFELNNILELYSLYPIPASYRNFFLFDSQSAFLLTTFREKFPIFYEIAKKKFIHILKKQNLYLNDAIIEKLLFVFLSKWPDLYYDLNLSIQSLDVLVYSHQHTSYTKFIIDILESKFNKFISFKKLEHPDICAADLSHLNFDILITSVSLNIEIPQPIFFLYPYNMTGSFNNFEKLINEVSQIKKENRKQKILSQLSKRKEFQIE</sequence>
<dbReference type="Gene3D" id="1.10.10.10">
    <property type="entry name" value="Winged helix-like DNA-binding domain superfamily/Winged helix DNA-binding domain"/>
    <property type="match status" value="1"/>
</dbReference>
<dbReference type="Pfam" id="PF08279">
    <property type="entry name" value="HTH_11"/>
    <property type="match status" value="1"/>
</dbReference>
<name>A0A1S6IM49_9LACT</name>
<dbReference type="RefSeq" id="WP_062468031.1">
    <property type="nucleotide sequence ID" value="NZ_BBYN01000005.1"/>
</dbReference>
<dbReference type="AlphaFoldDB" id="A0A1S6IM49"/>
<evidence type="ECO:0000313" key="6">
    <source>
        <dbReference type="Proteomes" id="UP000188993"/>
    </source>
</evidence>
<evidence type="ECO:0000259" key="4">
    <source>
        <dbReference type="Pfam" id="PF08279"/>
    </source>
</evidence>
<dbReference type="InterPro" id="IPR013196">
    <property type="entry name" value="HTH_11"/>
</dbReference>
<accession>A0A1S6IM49</accession>
<proteinExistence type="predicted"/>
<dbReference type="InterPro" id="IPR007737">
    <property type="entry name" value="Mga_HTH"/>
</dbReference>
<dbReference type="Pfam" id="PF05043">
    <property type="entry name" value="Mga"/>
    <property type="match status" value="1"/>
</dbReference>
<organism evidence="5 6">
    <name type="scientific">Jeotgalibaca dankookensis</name>
    <dbReference type="NCBI Taxonomy" id="708126"/>
    <lineage>
        <taxon>Bacteria</taxon>
        <taxon>Bacillati</taxon>
        <taxon>Bacillota</taxon>
        <taxon>Bacilli</taxon>
        <taxon>Lactobacillales</taxon>
        <taxon>Carnobacteriaceae</taxon>
        <taxon>Jeotgalibaca</taxon>
    </lineage>
</organism>
<keyword evidence="2" id="KW-0804">Transcription</keyword>
<reference evidence="5 6" key="1">
    <citation type="journal article" date="2014" name="Int. J. Syst. Evol. Microbiol.">
        <title>Jeotgalibaca dankookensis gen. nov., sp. nov., a member of the family Carnobacteriaceae, isolated from seujeot (Korean traditional food).</title>
        <authorList>
            <person name="Lee D.G."/>
            <person name="Trujillo M.E."/>
            <person name="Kang H."/>
            <person name="Ahn T.Y."/>
        </authorList>
    </citation>
    <scope>NUCLEOTIDE SEQUENCE [LARGE SCALE GENOMIC DNA]</scope>
    <source>
        <strain evidence="5 6">EX-07</strain>
    </source>
</reference>
<protein>
    <submittedName>
        <fullName evidence="5">Capsule synthesis positive regulator AcpB</fullName>
    </submittedName>
</protein>
<dbReference type="Proteomes" id="UP000188993">
    <property type="component" value="Chromosome"/>
</dbReference>
<feature type="domain" description="Mga helix-turn-helix" evidence="3">
    <location>
        <begin position="82"/>
        <end position="159"/>
    </location>
</feature>
<evidence type="ECO:0000259" key="3">
    <source>
        <dbReference type="Pfam" id="PF05043"/>
    </source>
</evidence>
<dbReference type="OrthoDB" id="2161899at2"/>
<evidence type="ECO:0000256" key="1">
    <source>
        <dbReference type="ARBA" id="ARBA00023015"/>
    </source>
</evidence>
<dbReference type="InterPro" id="IPR036390">
    <property type="entry name" value="WH_DNA-bd_sf"/>
</dbReference>
<evidence type="ECO:0000313" key="5">
    <source>
        <dbReference type="EMBL" id="AQS52634.1"/>
    </source>
</evidence>
<dbReference type="PANTHER" id="PTHR30185">
    <property type="entry name" value="CRYPTIC BETA-GLUCOSIDE BGL OPERON ANTITERMINATOR"/>
    <property type="match status" value="1"/>
</dbReference>